<evidence type="ECO:0000313" key="2">
    <source>
        <dbReference type="EMBL" id="KAK0443396.1"/>
    </source>
</evidence>
<reference evidence="2" key="1">
    <citation type="submission" date="2023-06" db="EMBL/GenBank/DDBJ databases">
        <authorList>
            <consortium name="Lawrence Berkeley National Laboratory"/>
            <person name="Ahrendt S."/>
            <person name="Sahu N."/>
            <person name="Indic B."/>
            <person name="Wong-Bajracharya J."/>
            <person name="Merenyi Z."/>
            <person name="Ke H.-M."/>
            <person name="Monk M."/>
            <person name="Kocsube S."/>
            <person name="Drula E."/>
            <person name="Lipzen A."/>
            <person name="Balint B."/>
            <person name="Henrissat B."/>
            <person name="Andreopoulos B."/>
            <person name="Martin F.M."/>
            <person name="Harder C.B."/>
            <person name="Rigling D."/>
            <person name="Ford K.L."/>
            <person name="Foster G.D."/>
            <person name="Pangilinan J."/>
            <person name="Papanicolaou A."/>
            <person name="Barry K."/>
            <person name="LaButti K."/>
            <person name="Viragh M."/>
            <person name="Koriabine M."/>
            <person name="Yan M."/>
            <person name="Riley R."/>
            <person name="Champramary S."/>
            <person name="Plett K.L."/>
            <person name="Tsai I.J."/>
            <person name="Slot J."/>
            <person name="Sipos G."/>
            <person name="Plett J."/>
            <person name="Nagy L.G."/>
            <person name="Grigoriev I.V."/>
        </authorList>
    </citation>
    <scope>NUCLEOTIDE SEQUENCE</scope>
    <source>
        <strain evidence="2">CCBAS 213</strain>
    </source>
</reference>
<name>A0AA39JKF2_ARMTA</name>
<protein>
    <recommendedName>
        <fullName evidence="1">Heterokaryon incompatibility domain-containing protein</fullName>
    </recommendedName>
</protein>
<dbReference type="RefSeq" id="XP_060324715.1">
    <property type="nucleotide sequence ID" value="XM_060465395.1"/>
</dbReference>
<dbReference type="Pfam" id="PF06985">
    <property type="entry name" value="HET"/>
    <property type="match status" value="1"/>
</dbReference>
<proteinExistence type="predicted"/>
<dbReference type="PANTHER" id="PTHR24148">
    <property type="entry name" value="ANKYRIN REPEAT DOMAIN-CONTAINING PROTEIN 39 HOMOLOG-RELATED"/>
    <property type="match status" value="1"/>
</dbReference>
<evidence type="ECO:0000313" key="3">
    <source>
        <dbReference type="Proteomes" id="UP001175211"/>
    </source>
</evidence>
<sequence>MHAMKGPLDETYATVRSKRYEPSWPWHTLRPRNSGPFLIETLCRYQQHRISSTSRTRSRIPEMDENVPNRWLRDDLSKMLQSKPLPDLRSFLWSALTVDLLPPSGLGEILPPSEFGETTSIPVLKQRSYTANTLAIPSTLADTLCTDLGMEGLLTKLNTTFVLPYTLFPPWIYSVLEDCISKNYDFGTAFAHLCLFWHNPTYYIPKWEEQYQKMVQDVLVEDRIIYPSLPPRRVWDLYSNRVVPWWIVRRWPWGISHAWIDEEDRKDVLTPINGYEWPVPIPKDTSLEHIRIEMLNLGAKYVWLDVLCLRQKGGRREDLRVEEWKVDVPTIGSVYEQAEKVVCYLSGLGRPLSSDADNFESDRCWFKRAWTLQEISRHPIIGGVTDDKELRWRFQEQLSSLRRIHGQHRVYEVLLQMQKRVSTNPVDKVAGMAYLLNSNSIPAYYGKQSEEEVWAALVNMTAQHTQGDLLFLYPKPGNGNKIWRPSWRQVMIEELPSQRRNLQIGCWNLDGKTDVDSYRNGYIVESAIVKGLSEGDSQRRVRSGELVVEDNTGTECIFEIFAYHQYAIPDGSYTLLGAKVKSCSRVCWVVGWRLPDRRLKKLSVFEMDMGDAPMVLLLSQGRSDTTLLA</sequence>
<dbReference type="Proteomes" id="UP001175211">
    <property type="component" value="Unassembled WGS sequence"/>
</dbReference>
<dbReference type="GeneID" id="85348943"/>
<feature type="domain" description="Heterokaryon incompatibility" evidence="1">
    <location>
        <begin position="255"/>
        <end position="347"/>
    </location>
</feature>
<evidence type="ECO:0000259" key="1">
    <source>
        <dbReference type="Pfam" id="PF06985"/>
    </source>
</evidence>
<comment type="caution">
    <text evidence="2">The sequence shown here is derived from an EMBL/GenBank/DDBJ whole genome shotgun (WGS) entry which is preliminary data.</text>
</comment>
<organism evidence="2 3">
    <name type="scientific">Armillaria tabescens</name>
    <name type="common">Ringless honey mushroom</name>
    <name type="synonym">Agaricus tabescens</name>
    <dbReference type="NCBI Taxonomy" id="1929756"/>
    <lineage>
        <taxon>Eukaryota</taxon>
        <taxon>Fungi</taxon>
        <taxon>Dikarya</taxon>
        <taxon>Basidiomycota</taxon>
        <taxon>Agaricomycotina</taxon>
        <taxon>Agaricomycetes</taxon>
        <taxon>Agaricomycetidae</taxon>
        <taxon>Agaricales</taxon>
        <taxon>Marasmiineae</taxon>
        <taxon>Physalacriaceae</taxon>
        <taxon>Desarmillaria</taxon>
    </lineage>
</organism>
<dbReference type="PANTHER" id="PTHR24148:SF64">
    <property type="entry name" value="HETEROKARYON INCOMPATIBILITY DOMAIN-CONTAINING PROTEIN"/>
    <property type="match status" value="1"/>
</dbReference>
<dbReference type="InterPro" id="IPR010730">
    <property type="entry name" value="HET"/>
</dbReference>
<accession>A0AA39JKF2</accession>
<keyword evidence="3" id="KW-1185">Reference proteome</keyword>
<gene>
    <name evidence="2" type="ORF">EV420DRAFT_1030090</name>
</gene>
<dbReference type="AlphaFoldDB" id="A0AA39JKF2"/>
<dbReference type="InterPro" id="IPR052895">
    <property type="entry name" value="HetReg/Transcr_Mod"/>
</dbReference>
<dbReference type="EMBL" id="JAUEPS010000059">
    <property type="protein sequence ID" value="KAK0443396.1"/>
    <property type="molecule type" value="Genomic_DNA"/>
</dbReference>